<dbReference type="Gene3D" id="3.40.50.150">
    <property type="entry name" value="Vaccinia Virus protein VP39"/>
    <property type="match status" value="1"/>
</dbReference>
<evidence type="ECO:0000313" key="8">
    <source>
        <dbReference type="Proteomes" id="UP000807371"/>
    </source>
</evidence>
<feature type="binding site" evidence="5">
    <location>
        <position position="99"/>
    </location>
    <ligand>
        <name>S-adenosyl-L-methionine</name>
        <dbReference type="ChEBI" id="CHEBI:59789"/>
    </ligand>
</feature>
<feature type="binding site" evidence="5">
    <location>
        <position position="115"/>
    </location>
    <ligand>
        <name>S-adenosyl-L-methionine</name>
        <dbReference type="ChEBI" id="CHEBI:59789"/>
    </ligand>
</feature>
<dbReference type="PANTHER" id="PTHR11727:SF7">
    <property type="entry name" value="DIMETHYLADENOSINE TRANSFERASE-RELATED"/>
    <property type="match status" value="1"/>
</dbReference>
<keyword evidence="8" id="KW-1185">Reference proteome</keyword>
<evidence type="ECO:0000256" key="1">
    <source>
        <dbReference type="ARBA" id="ARBA00022603"/>
    </source>
</evidence>
<dbReference type="EMBL" id="JACYXC010000001">
    <property type="protein sequence ID" value="MBH5337545.1"/>
    <property type="molecule type" value="Genomic_DNA"/>
</dbReference>
<keyword evidence="3 5" id="KW-0949">S-adenosyl-L-methionine</keyword>
<evidence type="ECO:0000313" key="7">
    <source>
        <dbReference type="EMBL" id="MBH5337545.1"/>
    </source>
</evidence>
<dbReference type="PANTHER" id="PTHR11727">
    <property type="entry name" value="DIMETHYLADENOSINE TRANSFERASE"/>
    <property type="match status" value="1"/>
</dbReference>
<dbReference type="PROSITE" id="PS01131">
    <property type="entry name" value="RRNA_A_DIMETH"/>
    <property type="match status" value="1"/>
</dbReference>
<comment type="similarity">
    <text evidence="5">Belongs to the class I-like SAM-binding methyltransferase superfamily. rRNA adenine N(6)-methyltransferase family.</text>
</comment>
<evidence type="ECO:0000256" key="3">
    <source>
        <dbReference type="ARBA" id="ARBA00022691"/>
    </source>
</evidence>
<evidence type="ECO:0000256" key="4">
    <source>
        <dbReference type="ARBA" id="ARBA00022884"/>
    </source>
</evidence>
<reference evidence="7 8" key="1">
    <citation type="submission" date="2020-09" db="EMBL/GenBank/DDBJ databases">
        <title>Biosynthesis of the nuclear factor of activated T cells inhibitor NFAT-133 and its congeners in Streptomyces pactum.</title>
        <authorList>
            <person name="Zhou W."/>
            <person name="Posri P."/>
            <person name="Abugrain M.E."/>
            <person name="Weisberg A.J."/>
            <person name="Chang J.H."/>
            <person name="Mahmud T."/>
        </authorList>
    </citation>
    <scope>NUCLEOTIDE SEQUENCE [LARGE SCALE GENOMIC DNA]</scope>
    <source>
        <strain evidence="7 8">ATCC 27456</strain>
    </source>
</reference>
<proteinExistence type="inferred from homology"/>
<organism evidence="7 8">
    <name type="scientific">Streptomyces pactum</name>
    <dbReference type="NCBI Taxonomy" id="68249"/>
    <lineage>
        <taxon>Bacteria</taxon>
        <taxon>Bacillati</taxon>
        <taxon>Actinomycetota</taxon>
        <taxon>Actinomycetes</taxon>
        <taxon>Kitasatosporales</taxon>
        <taxon>Streptomycetaceae</taxon>
        <taxon>Streptomyces</taxon>
    </lineage>
</organism>
<comment type="caution">
    <text evidence="7">The sequence shown here is derived from an EMBL/GenBank/DDBJ whole genome shotgun (WGS) entry which is preliminary data.</text>
</comment>
<accession>A0ABS0NQQ4</accession>
<evidence type="ECO:0000259" key="6">
    <source>
        <dbReference type="SMART" id="SM00650"/>
    </source>
</evidence>
<keyword evidence="4 5" id="KW-0694">RNA-binding</keyword>
<evidence type="ECO:0000256" key="5">
    <source>
        <dbReference type="PROSITE-ProRule" id="PRU01026"/>
    </source>
</evidence>
<dbReference type="SMART" id="SM00650">
    <property type="entry name" value="rADc"/>
    <property type="match status" value="1"/>
</dbReference>
<dbReference type="InterPro" id="IPR029063">
    <property type="entry name" value="SAM-dependent_MTases_sf"/>
</dbReference>
<name>A0ABS0NQQ4_9ACTN</name>
<keyword evidence="2 5" id="KW-0808">Transferase</keyword>
<gene>
    <name evidence="7" type="primary">erm</name>
    <name evidence="7" type="ORF">IHE55_23360</name>
</gene>
<dbReference type="Proteomes" id="UP000807371">
    <property type="component" value="Unassembled WGS sequence"/>
</dbReference>
<dbReference type="NCBIfam" id="NF000337">
    <property type="entry name" value="erm_SHROVE"/>
    <property type="match status" value="1"/>
</dbReference>
<evidence type="ECO:0000256" key="2">
    <source>
        <dbReference type="ARBA" id="ARBA00022679"/>
    </source>
</evidence>
<dbReference type="Pfam" id="PF00398">
    <property type="entry name" value="RrnaAD"/>
    <property type="match status" value="1"/>
</dbReference>
<dbReference type="SUPFAM" id="SSF53335">
    <property type="entry name" value="S-adenosyl-L-methionine-dependent methyltransferases"/>
    <property type="match status" value="1"/>
</dbReference>
<feature type="binding site" evidence="5">
    <location>
        <position position="74"/>
    </location>
    <ligand>
        <name>S-adenosyl-L-methionine</name>
        <dbReference type="ChEBI" id="CHEBI:59789"/>
    </ligand>
</feature>
<protein>
    <submittedName>
        <fullName evidence="7">ErmE/ErmH/ErmO/ErmR family 23S rRNA (Adenine(2058)-N(6))-methyltransferase</fullName>
    </submittedName>
</protein>
<sequence>MARHRPFPHDPRHTDRDLARRTLSQNFLADPAAVARLVRAARPRPDGLLIEVGAGQGALTEALAPHCRELLAYEIDRHLVPGLRARFADRPQVRVVHQDFLAARPPRVPFAVAANVPYGRTADIVAWCLRAPRLTSATLLTQLEYARKRTGGYGRWSLLTVRSWPEFEWRMCGRVGRQAFRPVPRVDSGILRLERRARPLIEGAPARAAYRDLVELGFSGTGGTLFASLRRAVPARRLTEGFRRAGLAQDTVVAFASPAQWLTLFRTVRPDAG</sequence>
<dbReference type="NCBIfam" id="NF000499">
    <property type="entry name" value="Erm23S_rRNA_broad"/>
    <property type="match status" value="1"/>
</dbReference>
<feature type="binding site" evidence="5">
    <location>
        <position position="26"/>
    </location>
    <ligand>
        <name>S-adenosyl-L-methionine</name>
        <dbReference type="ChEBI" id="CHEBI:59789"/>
    </ligand>
</feature>
<dbReference type="InterPro" id="IPR020598">
    <property type="entry name" value="rRNA_Ade_methylase_Trfase_N"/>
</dbReference>
<keyword evidence="1 5" id="KW-0489">Methyltransferase</keyword>
<feature type="binding site" evidence="5">
    <location>
        <position position="53"/>
    </location>
    <ligand>
        <name>S-adenosyl-L-methionine</name>
        <dbReference type="ChEBI" id="CHEBI:59789"/>
    </ligand>
</feature>
<dbReference type="InterPro" id="IPR001737">
    <property type="entry name" value="KsgA/Erm"/>
</dbReference>
<feature type="domain" description="Ribosomal RNA adenine methylase transferase N-terminal" evidence="6">
    <location>
        <begin position="33"/>
        <end position="197"/>
    </location>
</feature>
<dbReference type="PROSITE" id="PS51689">
    <property type="entry name" value="SAM_RNA_A_N6_MT"/>
    <property type="match status" value="1"/>
</dbReference>
<feature type="binding site" evidence="5">
    <location>
        <position position="28"/>
    </location>
    <ligand>
        <name>S-adenosyl-L-methionine</name>
        <dbReference type="ChEBI" id="CHEBI:59789"/>
    </ligand>
</feature>
<dbReference type="InterPro" id="IPR020596">
    <property type="entry name" value="rRNA_Ade_Mease_Trfase_CS"/>
</dbReference>